<name>A0A7J0DY74_9ERIC</name>
<feature type="region of interest" description="Disordered" evidence="1">
    <location>
        <begin position="1"/>
        <end position="33"/>
    </location>
</feature>
<organism evidence="2 3">
    <name type="scientific">Actinidia rufa</name>
    <dbReference type="NCBI Taxonomy" id="165716"/>
    <lineage>
        <taxon>Eukaryota</taxon>
        <taxon>Viridiplantae</taxon>
        <taxon>Streptophyta</taxon>
        <taxon>Embryophyta</taxon>
        <taxon>Tracheophyta</taxon>
        <taxon>Spermatophyta</taxon>
        <taxon>Magnoliopsida</taxon>
        <taxon>eudicotyledons</taxon>
        <taxon>Gunneridae</taxon>
        <taxon>Pentapetalae</taxon>
        <taxon>asterids</taxon>
        <taxon>Ericales</taxon>
        <taxon>Actinidiaceae</taxon>
        <taxon>Actinidia</taxon>
    </lineage>
</organism>
<gene>
    <name evidence="2" type="ORF">Acr_00g0086120</name>
</gene>
<dbReference type="Proteomes" id="UP000585474">
    <property type="component" value="Unassembled WGS sequence"/>
</dbReference>
<reference evidence="3" key="1">
    <citation type="submission" date="2019-07" db="EMBL/GenBank/DDBJ databases">
        <title>De Novo Assembly of kiwifruit Actinidia rufa.</title>
        <authorList>
            <person name="Sugita-Konishi S."/>
            <person name="Sato K."/>
            <person name="Mori E."/>
            <person name="Abe Y."/>
            <person name="Kisaki G."/>
            <person name="Hamano K."/>
            <person name="Suezawa K."/>
            <person name="Otani M."/>
            <person name="Fukuda T."/>
            <person name="Manabe T."/>
            <person name="Gomi K."/>
            <person name="Tabuchi M."/>
            <person name="Akimitsu K."/>
            <person name="Kataoka I."/>
        </authorList>
    </citation>
    <scope>NUCLEOTIDE SEQUENCE [LARGE SCALE GENOMIC DNA]</scope>
    <source>
        <strain evidence="3">cv. Fuchu</strain>
    </source>
</reference>
<dbReference type="EMBL" id="BJWL01000424">
    <property type="protein sequence ID" value="GFS43631.1"/>
    <property type="molecule type" value="Genomic_DNA"/>
</dbReference>
<accession>A0A7J0DY74</accession>
<feature type="compositionally biased region" description="Basic and acidic residues" evidence="1">
    <location>
        <begin position="15"/>
        <end position="28"/>
    </location>
</feature>
<dbReference type="AlphaFoldDB" id="A0A7J0DY74"/>
<sequence>MTEPRRSLVGVKSTTEPRRKSSRTERGTKSSLVGVKSKQIEAIGVKSELRQGRRGRNQRQKVLGVGQGSAKLRRSQARRRSISLEPVNGSIDVKQPPTEDIPFVDDLYSKTILPQFGILNHSEKSPHNLHIPAIEGELSSGNQPLN</sequence>
<evidence type="ECO:0000313" key="3">
    <source>
        <dbReference type="Proteomes" id="UP000585474"/>
    </source>
</evidence>
<evidence type="ECO:0000313" key="2">
    <source>
        <dbReference type="EMBL" id="GFS43631.1"/>
    </source>
</evidence>
<protein>
    <submittedName>
        <fullName evidence="2">Uncharacterized protein</fullName>
    </submittedName>
</protein>
<comment type="caution">
    <text evidence="2">The sequence shown here is derived from an EMBL/GenBank/DDBJ whole genome shotgun (WGS) entry which is preliminary data.</text>
</comment>
<proteinExistence type="predicted"/>
<evidence type="ECO:0000256" key="1">
    <source>
        <dbReference type="SAM" id="MobiDB-lite"/>
    </source>
</evidence>
<feature type="compositionally biased region" description="Basic residues" evidence="1">
    <location>
        <begin position="71"/>
        <end position="81"/>
    </location>
</feature>
<keyword evidence="3" id="KW-1185">Reference proteome</keyword>
<feature type="region of interest" description="Disordered" evidence="1">
    <location>
        <begin position="48"/>
        <end position="81"/>
    </location>
</feature>